<keyword evidence="8 10" id="KW-0414">Isoprene biosynthesis</keyword>
<dbReference type="CDD" id="cd02885">
    <property type="entry name" value="NUDIX_IPP_Isomerase"/>
    <property type="match status" value="1"/>
</dbReference>
<comment type="pathway">
    <text evidence="1 10">Isoprenoid biosynthesis; dimethylallyl diphosphate biosynthesis; dimethylallyl diphosphate from isopentenyl diphosphate: step 1/1.</text>
</comment>
<dbReference type="InterPro" id="IPR000086">
    <property type="entry name" value="NUDIX_hydrolase_dom"/>
</dbReference>
<feature type="binding site" evidence="10">
    <location>
        <position position="67"/>
    </location>
    <ligand>
        <name>Mn(2+)</name>
        <dbReference type="ChEBI" id="CHEBI:29035"/>
    </ligand>
</feature>
<dbReference type="Gene3D" id="3.90.79.10">
    <property type="entry name" value="Nucleoside Triphosphate Pyrophosphohydrolase"/>
    <property type="match status" value="1"/>
</dbReference>
<feature type="binding site" evidence="10">
    <location>
        <position position="30"/>
    </location>
    <ligand>
        <name>Mn(2+)</name>
        <dbReference type="ChEBI" id="CHEBI:29035"/>
    </ligand>
</feature>
<keyword evidence="6 10" id="KW-0460">Magnesium</keyword>
<dbReference type="NCBIfam" id="NF002995">
    <property type="entry name" value="PRK03759.1"/>
    <property type="match status" value="1"/>
</dbReference>
<evidence type="ECO:0000256" key="6">
    <source>
        <dbReference type="ARBA" id="ARBA00022842"/>
    </source>
</evidence>
<dbReference type="EMBL" id="BAAANY010000008">
    <property type="protein sequence ID" value="GAA1670932.1"/>
    <property type="molecule type" value="Genomic_DNA"/>
</dbReference>
<dbReference type="Pfam" id="PF00293">
    <property type="entry name" value="NUDIX"/>
    <property type="match status" value="1"/>
</dbReference>
<evidence type="ECO:0000256" key="5">
    <source>
        <dbReference type="ARBA" id="ARBA00022723"/>
    </source>
</evidence>
<evidence type="ECO:0000313" key="13">
    <source>
        <dbReference type="Proteomes" id="UP001500618"/>
    </source>
</evidence>
<comment type="similarity">
    <text evidence="2 10">Belongs to the IPP isomerase type 1 family.</text>
</comment>
<feature type="active site" evidence="10">
    <location>
        <position position="65"/>
    </location>
</feature>
<dbReference type="PROSITE" id="PS51462">
    <property type="entry name" value="NUDIX"/>
    <property type="match status" value="1"/>
</dbReference>
<dbReference type="EC" id="5.3.3.2" evidence="3 10"/>
<name>A0ABN2GGZ0_9ACTN</name>
<dbReference type="Proteomes" id="UP001500618">
    <property type="component" value="Unassembled WGS sequence"/>
</dbReference>
<evidence type="ECO:0000256" key="4">
    <source>
        <dbReference type="ARBA" id="ARBA00022490"/>
    </source>
</evidence>
<evidence type="ECO:0000259" key="11">
    <source>
        <dbReference type="PROSITE" id="PS51462"/>
    </source>
</evidence>
<dbReference type="PANTHER" id="PTHR10885:SF0">
    <property type="entry name" value="ISOPENTENYL-DIPHOSPHATE DELTA-ISOMERASE"/>
    <property type="match status" value="1"/>
</dbReference>
<dbReference type="PIRSF" id="PIRSF018427">
    <property type="entry name" value="Isopntndiph_ism"/>
    <property type="match status" value="1"/>
</dbReference>
<dbReference type="InterPro" id="IPR015797">
    <property type="entry name" value="NUDIX_hydrolase-like_dom_sf"/>
</dbReference>
<proteinExistence type="inferred from homology"/>
<evidence type="ECO:0000256" key="3">
    <source>
        <dbReference type="ARBA" id="ARBA00012057"/>
    </source>
</evidence>
<comment type="subcellular location">
    <subcellularLocation>
        <location evidence="10">Cytoplasm</location>
    </subcellularLocation>
</comment>
<evidence type="ECO:0000256" key="10">
    <source>
        <dbReference type="HAMAP-Rule" id="MF_00202"/>
    </source>
</evidence>
<accession>A0ABN2GGZ0</accession>
<keyword evidence="9 10" id="KW-0413">Isomerase</keyword>
<evidence type="ECO:0000256" key="2">
    <source>
        <dbReference type="ARBA" id="ARBA00007579"/>
    </source>
</evidence>
<dbReference type="SUPFAM" id="SSF55811">
    <property type="entry name" value="Nudix"/>
    <property type="match status" value="1"/>
</dbReference>
<feature type="active site" evidence="10">
    <location>
        <position position="114"/>
    </location>
</feature>
<sequence length="198" mass="21615">MESVVLLDERGEAIGTAAKATVHHARTPLHLAFSCYLFDSAGRLLLTRRALTKKTWPGVWTNTCCGHPLPGEAVADAVRRRLTDELGIAPTSLDLILPRFRYTATMDDGVRENEMCPVFRATTDKQPHPEPAEVDSYRWVDWTTLLSGVADGSQPISPWCTDQLRELAVLGADPLGWPTGSTAELPPAALARNGDLRG</sequence>
<keyword evidence="13" id="KW-1185">Reference proteome</keyword>
<feature type="binding site" evidence="10">
    <location>
        <position position="23"/>
    </location>
    <ligand>
        <name>Mn(2+)</name>
        <dbReference type="ChEBI" id="CHEBI:29035"/>
    </ligand>
</feature>
<organism evidence="12 13">
    <name type="scientific">Fodinicola feengrottensis</name>
    <dbReference type="NCBI Taxonomy" id="435914"/>
    <lineage>
        <taxon>Bacteria</taxon>
        <taxon>Bacillati</taxon>
        <taxon>Actinomycetota</taxon>
        <taxon>Actinomycetes</taxon>
        <taxon>Mycobacteriales</taxon>
        <taxon>Fodinicola</taxon>
    </lineage>
</organism>
<evidence type="ECO:0000256" key="8">
    <source>
        <dbReference type="ARBA" id="ARBA00023229"/>
    </source>
</evidence>
<dbReference type="NCBIfam" id="TIGR02150">
    <property type="entry name" value="IPP_isom_1"/>
    <property type="match status" value="1"/>
</dbReference>
<evidence type="ECO:0000313" key="12">
    <source>
        <dbReference type="EMBL" id="GAA1670932.1"/>
    </source>
</evidence>
<gene>
    <name evidence="12" type="primary">idi_1</name>
    <name evidence="10" type="synonym">idi</name>
    <name evidence="12" type="ORF">GCM10009765_20420</name>
</gene>
<dbReference type="HAMAP" id="MF_00202">
    <property type="entry name" value="Idi"/>
    <property type="match status" value="1"/>
</dbReference>
<keyword evidence="5 10" id="KW-0479">Metal-binding</keyword>
<comment type="cofactor">
    <cofactor evidence="10">
        <name>Mg(2+)</name>
        <dbReference type="ChEBI" id="CHEBI:18420"/>
    </cofactor>
    <text evidence="10">Binds 1 Mg(2+) ion per subunit. The magnesium ion binds only when substrate is bound.</text>
</comment>
<evidence type="ECO:0000256" key="1">
    <source>
        <dbReference type="ARBA" id="ARBA00004826"/>
    </source>
</evidence>
<evidence type="ECO:0000256" key="9">
    <source>
        <dbReference type="ARBA" id="ARBA00023235"/>
    </source>
</evidence>
<dbReference type="RefSeq" id="WP_344309252.1">
    <property type="nucleotide sequence ID" value="NZ_BAAANY010000008.1"/>
</dbReference>
<comment type="function">
    <text evidence="10">Catalyzes the 1,3-allylic rearrangement of the homoallylic substrate isopentenyl (IPP) to its highly electrophilic allylic isomer, dimethylallyl diphosphate (DMAPP).</text>
</comment>
<keyword evidence="7 10" id="KW-0464">Manganese</keyword>
<feature type="domain" description="Nudix hydrolase" evidence="11">
    <location>
        <begin position="28"/>
        <end position="162"/>
    </location>
</feature>
<comment type="catalytic activity">
    <reaction evidence="10">
        <text>isopentenyl diphosphate = dimethylallyl diphosphate</text>
        <dbReference type="Rhea" id="RHEA:23284"/>
        <dbReference type="ChEBI" id="CHEBI:57623"/>
        <dbReference type="ChEBI" id="CHEBI:128769"/>
        <dbReference type="EC" id="5.3.3.2"/>
    </reaction>
</comment>
<keyword evidence="4 10" id="KW-0963">Cytoplasm</keyword>
<feature type="binding site" evidence="10">
    <location>
        <position position="114"/>
    </location>
    <ligand>
        <name>Mn(2+)</name>
        <dbReference type="ChEBI" id="CHEBI:29035"/>
    </ligand>
</feature>
<comment type="cofactor">
    <cofactor evidence="10">
        <name>Mn(2+)</name>
        <dbReference type="ChEBI" id="CHEBI:29035"/>
    </cofactor>
    <text evidence="10">Binds 1 Mn(2+) ion per subunit.</text>
</comment>
<dbReference type="InterPro" id="IPR056375">
    <property type="entry name" value="Idi_bact"/>
</dbReference>
<dbReference type="InterPro" id="IPR011876">
    <property type="entry name" value="IsopentenylPP_isomerase_typ1"/>
</dbReference>
<evidence type="ECO:0000256" key="7">
    <source>
        <dbReference type="ARBA" id="ARBA00023211"/>
    </source>
</evidence>
<comment type="caution">
    <text evidence="12">The sequence shown here is derived from an EMBL/GenBank/DDBJ whole genome shotgun (WGS) entry which is preliminary data.</text>
</comment>
<dbReference type="PANTHER" id="PTHR10885">
    <property type="entry name" value="ISOPENTENYL-DIPHOSPHATE DELTA-ISOMERASE"/>
    <property type="match status" value="1"/>
</dbReference>
<feature type="binding site" evidence="10">
    <location>
        <position position="112"/>
    </location>
    <ligand>
        <name>Mn(2+)</name>
        <dbReference type="ChEBI" id="CHEBI:29035"/>
    </ligand>
</feature>
<feature type="binding site" evidence="10">
    <location>
        <position position="85"/>
    </location>
    <ligand>
        <name>Mg(2+)</name>
        <dbReference type="ChEBI" id="CHEBI:18420"/>
    </ligand>
</feature>
<protein>
    <recommendedName>
        <fullName evidence="3 10">Isopentenyl-diphosphate Delta-isomerase</fullName>
        <shortName evidence="10">IPP isomerase</shortName>
        <ecNumber evidence="3 10">5.3.3.2</ecNumber>
    </recommendedName>
    <alternativeName>
        <fullName evidence="10">IPP:DMAPP isomerase</fullName>
    </alternativeName>
    <alternativeName>
        <fullName evidence="10">Isopentenyl pyrophosphate isomerase</fullName>
    </alternativeName>
</protein>
<reference evidence="12 13" key="1">
    <citation type="journal article" date="2019" name="Int. J. Syst. Evol. Microbiol.">
        <title>The Global Catalogue of Microorganisms (GCM) 10K type strain sequencing project: providing services to taxonomists for standard genome sequencing and annotation.</title>
        <authorList>
            <consortium name="The Broad Institute Genomics Platform"/>
            <consortium name="The Broad Institute Genome Sequencing Center for Infectious Disease"/>
            <person name="Wu L."/>
            <person name="Ma J."/>
        </authorList>
    </citation>
    <scope>NUCLEOTIDE SEQUENCE [LARGE SCALE GENOMIC DNA]</scope>
    <source>
        <strain evidence="12 13">JCM 14718</strain>
    </source>
</reference>